<dbReference type="Proteomes" id="UP000823561">
    <property type="component" value="Chromosome 8"/>
</dbReference>
<name>A0AAV6GTD5_9TELE</name>
<evidence type="ECO:0000313" key="1">
    <source>
        <dbReference type="EMBL" id="KAG5276652.1"/>
    </source>
</evidence>
<organism evidence="1 2">
    <name type="scientific">Alosa alosa</name>
    <name type="common">allis shad</name>
    <dbReference type="NCBI Taxonomy" id="278164"/>
    <lineage>
        <taxon>Eukaryota</taxon>
        <taxon>Metazoa</taxon>
        <taxon>Chordata</taxon>
        <taxon>Craniata</taxon>
        <taxon>Vertebrata</taxon>
        <taxon>Euteleostomi</taxon>
        <taxon>Actinopterygii</taxon>
        <taxon>Neopterygii</taxon>
        <taxon>Teleostei</taxon>
        <taxon>Clupei</taxon>
        <taxon>Clupeiformes</taxon>
        <taxon>Clupeoidei</taxon>
        <taxon>Clupeidae</taxon>
        <taxon>Alosa</taxon>
    </lineage>
</organism>
<reference evidence="1" key="1">
    <citation type="submission" date="2020-10" db="EMBL/GenBank/DDBJ databases">
        <title>Chromosome-scale genome assembly of the Allis shad, Alosa alosa.</title>
        <authorList>
            <person name="Margot Z."/>
            <person name="Christophe K."/>
            <person name="Cabau C."/>
            <person name="Louis A."/>
            <person name="Berthelot C."/>
            <person name="Parey E."/>
            <person name="Roest Crollius H."/>
            <person name="Montfort J."/>
            <person name="Robinson-Rechavi M."/>
            <person name="Bucao C."/>
            <person name="Bouchez O."/>
            <person name="Gislard M."/>
            <person name="Lluch J."/>
            <person name="Milhes M."/>
            <person name="Lampietro C."/>
            <person name="Lopez Roques C."/>
            <person name="Donnadieu C."/>
            <person name="Braasch I."/>
            <person name="Desvignes T."/>
            <person name="Postlethwait J."/>
            <person name="Bobe J."/>
            <person name="Guiguen Y."/>
        </authorList>
    </citation>
    <scope>NUCLEOTIDE SEQUENCE</scope>
    <source>
        <strain evidence="1">M-15738</strain>
        <tissue evidence="1">Blood</tissue>
    </source>
</reference>
<sequence>MELCRDSKSREREPCLCILTNMDGDDVVMHDADCSYCDGDCLETAFLEDNEFDSGSCLTFDEVESTAEEGGGVQFRTEEKESGRYVKFKTEEKRSVKCEVLESKEAQLDKYISAMQRNNARLLQRFYEVQEDQKQAERWEKEWKRKTKVTVSLRVRFSPLSGHRTVSLIERKTKRKSRE</sequence>
<comment type="caution">
    <text evidence="1">The sequence shown here is derived from an EMBL/GenBank/DDBJ whole genome shotgun (WGS) entry which is preliminary data.</text>
</comment>
<proteinExistence type="predicted"/>
<gene>
    <name evidence="1" type="ORF">AALO_G00108090</name>
</gene>
<protein>
    <submittedName>
        <fullName evidence="1">Uncharacterized protein</fullName>
    </submittedName>
</protein>
<dbReference type="EMBL" id="JADWDJ010000008">
    <property type="protein sequence ID" value="KAG5276652.1"/>
    <property type="molecule type" value="Genomic_DNA"/>
</dbReference>
<dbReference type="AlphaFoldDB" id="A0AAV6GTD5"/>
<keyword evidence="2" id="KW-1185">Reference proteome</keyword>
<accession>A0AAV6GTD5</accession>
<evidence type="ECO:0000313" key="2">
    <source>
        <dbReference type="Proteomes" id="UP000823561"/>
    </source>
</evidence>